<gene>
    <name evidence="1" type="ORF">ACFQ21_08465</name>
</gene>
<accession>A0ABW3JZT5</accession>
<protein>
    <recommendedName>
        <fullName evidence="3">Lipoprotein</fullName>
    </recommendedName>
</protein>
<proteinExistence type="predicted"/>
<dbReference type="EMBL" id="JBHTKA010000001">
    <property type="protein sequence ID" value="MFD0999337.1"/>
    <property type="molecule type" value="Genomic_DNA"/>
</dbReference>
<comment type="caution">
    <text evidence="1">The sequence shown here is derived from an EMBL/GenBank/DDBJ whole genome shotgun (WGS) entry which is preliminary data.</text>
</comment>
<evidence type="ECO:0000313" key="1">
    <source>
        <dbReference type="EMBL" id="MFD0999337.1"/>
    </source>
</evidence>
<evidence type="ECO:0000313" key="2">
    <source>
        <dbReference type="Proteomes" id="UP001597112"/>
    </source>
</evidence>
<dbReference type="Proteomes" id="UP001597112">
    <property type="component" value="Unassembled WGS sequence"/>
</dbReference>
<evidence type="ECO:0008006" key="3">
    <source>
        <dbReference type="Google" id="ProtNLM"/>
    </source>
</evidence>
<organism evidence="1 2">
    <name type="scientific">Ohtaekwangia kribbensis</name>
    <dbReference type="NCBI Taxonomy" id="688913"/>
    <lineage>
        <taxon>Bacteria</taxon>
        <taxon>Pseudomonadati</taxon>
        <taxon>Bacteroidota</taxon>
        <taxon>Cytophagia</taxon>
        <taxon>Cytophagales</taxon>
        <taxon>Fulvivirgaceae</taxon>
        <taxon>Ohtaekwangia</taxon>
    </lineage>
</organism>
<name>A0ABW3JZT5_9BACT</name>
<keyword evidence="2" id="KW-1185">Reference proteome</keyword>
<sequence>MKSIFRIFGLAVITLIFSQCGDDDVPALEYQQQGVIKGTITGTTSEGSVAINESFSYSQYQPGLYGIQSISYYEIDDDGSIDIYIVRQDMKTGGYFTFRFSLDDAADTEPNSYMTMQYRDNDFNNKILDFYMSSSGNDLTISDFSFENASGRTKGKYVVEGSENSTGKNATVSGEFDVVVKQVVF</sequence>
<dbReference type="RefSeq" id="WP_377577600.1">
    <property type="nucleotide sequence ID" value="NZ_JBHTKA010000001.1"/>
</dbReference>
<reference evidence="2" key="1">
    <citation type="journal article" date="2019" name="Int. J. Syst. Evol. Microbiol.">
        <title>The Global Catalogue of Microorganisms (GCM) 10K type strain sequencing project: providing services to taxonomists for standard genome sequencing and annotation.</title>
        <authorList>
            <consortium name="The Broad Institute Genomics Platform"/>
            <consortium name="The Broad Institute Genome Sequencing Center for Infectious Disease"/>
            <person name="Wu L."/>
            <person name="Ma J."/>
        </authorList>
    </citation>
    <scope>NUCLEOTIDE SEQUENCE [LARGE SCALE GENOMIC DNA]</scope>
    <source>
        <strain evidence="2">CCUG 58938</strain>
    </source>
</reference>